<dbReference type="SUPFAM" id="SSF81383">
    <property type="entry name" value="F-box domain"/>
    <property type="match status" value="1"/>
</dbReference>
<evidence type="ECO:0000313" key="3">
    <source>
        <dbReference type="Proteomes" id="UP001318860"/>
    </source>
</evidence>
<dbReference type="SMART" id="SM00256">
    <property type="entry name" value="FBOX"/>
    <property type="match status" value="1"/>
</dbReference>
<accession>A0ABR0UGA6</accession>
<dbReference type="PROSITE" id="PS50181">
    <property type="entry name" value="FBOX"/>
    <property type="match status" value="1"/>
</dbReference>
<comment type="caution">
    <text evidence="2">The sequence shown here is derived from an EMBL/GenBank/DDBJ whole genome shotgun (WGS) entry which is preliminary data.</text>
</comment>
<dbReference type="InterPro" id="IPR006527">
    <property type="entry name" value="F-box-assoc_dom_typ1"/>
</dbReference>
<dbReference type="InterPro" id="IPR050796">
    <property type="entry name" value="SCF_F-box_component"/>
</dbReference>
<dbReference type="EMBL" id="JABTTQ020002873">
    <property type="protein sequence ID" value="KAK6121580.1"/>
    <property type="molecule type" value="Genomic_DNA"/>
</dbReference>
<sequence length="437" mass="49800">MANDIEVITEAPKDSLPLPNLPEEIIEEILLRLPAHLKVSTRNNTYAHNKLIFGSKRLPWDLYTCSLRSTVYSGSIYPLTDENLFVERVWFYYPCVEQDDLVWLVGSCNGLVCVSVSPEIIILWNPTTRKSKLLPDSGTDLGFDIYSMSYGFGYDELHDDYKVVENFETSLFEIHVKVYSLRTNSWKVLSNWPGGSTFGGPGKFLHGAIHWSVCQFDRPVEWVIVSHDLAMDAFAELLMPNFGDNDDVRVEVNVLGGCLAVYCEHNFYMDVWLMKKYGVSKSWTKVVRIPFFVDFRDHEFVRPSPLSLSMDGKILINYGSNLQIYDSSKTQPHLFSTTIEIDATTYFESLVSPNLDDEIIIGRALPKETITEILVRLPVKSLLRFRSVSKGWLSLISSSHFVKAHLKVLTKNNAYIHDKLTFGSTTFPVDLYTLSTL</sequence>
<organism evidence="2 3">
    <name type="scientific">Rehmannia glutinosa</name>
    <name type="common">Chinese foxglove</name>
    <dbReference type="NCBI Taxonomy" id="99300"/>
    <lineage>
        <taxon>Eukaryota</taxon>
        <taxon>Viridiplantae</taxon>
        <taxon>Streptophyta</taxon>
        <taxon>Embryophyta</taxon>
        <taxon>Tracheophyta</taxon>
        <taxon>Spermatophyta</taxon>
        <taxon>Magnoliopsida</taxon>
        <taxon>eudicotyledons</taxon>
        <taxon>Gunneridae</taxon>
        <taxon>Pentapetalae</taxon>
        <taxon>asterids</taxon>
        <taxon>lamiids</taxon>
        <taxon>Lamiales</taxon>
        <taxon>Orobanchaceae</taxon>
        <taxon>Rehmannieae</taxon>
        <taxon>Rehmannia</taxon>
    </lineage>
</organism>
<feature type="domain" description="F-box" evidence="1">
    <location>
        <begin position="359"/>
        <end position="405"/>
    </location>
</feature>
<dbReference type="PANTHER" id="PTHR31672">
    <property type="entry name" value="BNACNNG10540D PROTEIN"/>
    <property type="match status" value="1"/>
</dbReference>
<dbReference type="NCBIfam" id="TIGR01640">
    <property type="entry name" value="F_box_assoc_1"/>
    <property type="match status" value="1"/>
</dbReference>
<dbReference type="InterPro" id="IPR036047">
    <property type="entry name" value="F-box-like_dom_sf"/>
</dbReference>
<evidence type="ECO:0000313" key="2">
    <source>
        <dbReference type="EMBL" id="KAK6121580.1"/>
    </source>
</evidence>
<dbReference type="InterPro" id="IPR017451">
    <property type="entry name" value="F-box-assoc_interact_dom"/>
</dbReference>
<name>A0ABR0UGA6_REHGL</name>
<proteinExistence type="predicted"/>
<keyword evidence="3" id="KW-1185">Reference proteome</keyword>
<protein>
    <recommendedName>
        <fullName evidence="1">F-box domain-containing protein</fullName>
    </recommendedName>
</protein>
<dbReference type="Pfam" id="PF00646">
    <property type="entry name" value="F-box"/>
    <property type="match status" value="1"/>
</dbReference>
<reference evidence="2 3" key="1">
    <citation type="journal article" date="2021" name="Comput. Struct. Biotechnol. J.">
        <title>De novo genome assembly of the potent medicinal plant Rehmannia glutinosa using nanopore technology.</title>
        <authorList>
            <person name="Ma L."/>
            <person name="Dong C."/>
            <person name="Song C."/>
            <person name="Wang X."/>
            <person name="Zheng X."/>
            <person name="Niu Y."/>
            <person name="Chen S."/>
            <person name="Feng W."/>
        </authorList>
    </citation>
    <scope>NUCLEOTIDE SEQUENCE [LARGE SCALE GENOMIC DNA]</scope>
    <source>
        <strain evidence="2">DH-2019</strain>
    </source>
</reference>
<gene>
    <name evidence="2" type="ORF">DH2020_044675</name>
</gene>
<evidence type="ECO:0000259" key="1">
    <source>
        <dbReference type="PROSITE" id="PS50181"/>
    </source>
</evidence>
<dbReference type="Pfam" id="PF07734">
    <property type="entry name" value="FBA_1"/>
    <property type="match status" value="1"/>
</dbReference>
<dbReference type="Gene3D" id="1.20.1280.50">
    <property type="match status" value="1"/>
</dbReference>
<dbReference type="Proteomes" id="UP001318860">
    <property type="component" value="Unassembled WGS sequence"/>
</dbReference>
<dbReference type="InterPro" id="IPR001810">
    <property type="entry name" value="F-box_dom"/>
</dbReference>
<dbReference type="PANTHER" id="PTHR31672:SF13">
    <property type="entry name" value="F-BOX PROTEIN CPR30-LIKE"/>
    <property type="match status" value="1"/>
</dbReference>
<dbReference type="CDD" id="cd22157">
    <property type="entry name" value="F-box_AtFBW1-like"/>
    <property type="match status" value="1"/>
</dbReference>